<dbReference type="PANTHER" id="PTHR23112:SF37">
    <property type="entry name" value="G PROTEIN-COUPLED RECEPTOR GPR1"/>
    <property type="match status" value="1"/>
</dbReference>
<dbReference type="EMBL" id="AACS02000003">
    <property type="protein sequence ID" value="EAU90923.2"/>
    <property type="molecule type" value="Genomic_DNA"/>
</dbReference>
<dbReference type="KEGG" id="cci:CC1G_02310"/>
<feature type="region of interest" description="Disordered" evidence="5">
    <location>
        <begin position="385"/>
        <end position="420"/>
    </location>
</feature>
<dbReference type="InterPro" id="IPR000276">
    <property type="entry name" value="GPCR_Rhodpsn"/>
</dbReference>
<dbReference type="Proteomes" id="UP000001861">
    <property type="component" value="Unassembled WGS sequence"/>
</dbReference>
<accession>A8N7Q3</accession>
<reference evidence="7 8" key="1">
    <citation type="journal article" date="2010" name="Proc. Natl. Acad. Sci. U.S.A.">
        <title>Insights into evolution of multicellular fungi from the assembled chromosomes of the mushroom Coprinopsis cinerea (Coprinus cinereus).</title>
        <authorList>
            <person name="Stajich J.E."/>
            <person name="Wilke S.K."/>
            <person name="Ahren D."/>
            <person name="Au C.H."/>
            <person name="Birren B.W."/>
            <person name="Borodovsky M."/>
            <person name="Burns C."/>
            <person name="Canback B."/>
            <person name="Casselton L.A."/>
            <person name="Cheng C.K."/>
            <person name="Deng J."/>
            <person name="Dietrich F.S."/>
            <person name="Fargo D.C."/>
            <person name="Farman M.L."/>
            <person name="Gathman A.C."/>
            <person name="Goldberg J."/>
            <person name="Guigo R."/>
            <person name="Hoegger P.J."/>
            <person name="Hooker J.B."/>
            <person name="Huggins A."/>
            <person name="James T.Y."/>
            <person name="Kamada T."/>
            <person name="Kilaru S."/>
            <person name="Kodira C."/>
            <person name="Kues U."/>
            <person name="Kupfer D."/>
            <person name="Kwan H.S."/>
            <person name="Lomsadze A."/>
            <person name="Li W."/>
            <person name="Lilly W.W."/>
            <person name="Ma L.J."/>
            <person name="Mackey A.J."/>
            <person name="Manning G."/>
            <person name="Martin F."/>
            <person name="Muraguchi H."/>
            <person name="Natvig D.O."/>
            <person name="Palmerini H."/>
            <person name="Ramesh M.A."/>
            <person name="Rehmeyer C.J."/>
            <person name="Roe B.A."/>
            <person name="Shenoy N."/>
            <person name="Stanke M."/>
            <person name="Ter-Hovhannisyan V."/>
            <person name="Tunlid A."/>
            <person name="Velagapudi R."/>
            <person name="Vision T.J."/>
            <person name="Zeng Q."/>
            <person name="Zolan M.E."/>
            <person name="Pukkila P.J."/>
        </authorList>
    </citation>
    <scope>NUCLEOTIDE SEQUENCE [LARGE SCALE GENOMIC DNA]</scope>
    <source>
        <strain evidence="8">Okayama-7 / 130 / ATCC MYA-4618 / FGSC 9003</strain>
    </source>
</reference>
<dbReference type="OrthoDB" id="100006at2759"/>
<dbReference type="HOGENOM" id="CLU_027149_0_0_1"/>
<dbReference type="Pfam" id="PF00001">
    <property type="entry name" value="7tm_1"/>
    <property type="match status" value="1"/>
</dbReference>
<dbReference type="GO" id="GO:0005886">
    <property type="term" value="C:plasma membrane"/>
    <property type="evidence" value="ECO:0007669"/>
    <property type="project" value="TreeGrafter"/>
</dbReference>
<evidence type="ECO:0000256" key="3">
    <source>
        <dbReference type="ARBA" id="ARBA00022989"/>
    </source>
</evidence>
<dbReference type="GO" id="GO:0004930">
    <property type="term" value="F:G protein-coupled receptor activity"/>
    <property type="evidence" value="ECO:0007669"/>
    <property type="project" value="InterPro"/>
</dbReference>
<dbReference type="OMA" id="DIETWRY"/>
<evidence type="ECO:0000256" key="2">
    <source>
        <dbReference type="ARBA" id="ARBA00022692"/>
    </source>
</evidence>
<dbReference type="GO" id="GO:0007189">
    <property type="term" value="P:adenylate cyclase-activating G protein-coupled receptor signaling pathway"/>
    <property type="evidence" value="ECO:0007669"/>
    <property type="project" value="TreeGrafter"/>
</dbReference>
<comment type="subcellular location">
    <subcellularLocation>
        <location evidence="1">Membrane</location>
        <topology evidence="1">Multi-pass membrane protein</topology>
    </subcellularLocation>
</comment>
<dbReference type="RefSeq" id="XP_001830859.2">
    <property type="nucleotide sequence ID" value="XM_001830807.2"/>
</dbReference>
<dbReference type="STRING" id="240176.A8N7Q3"/>
<organism evidence="7 8">
    <name type="scientific">Coprinopsis cinerea (strain Okayama-7 / 130 / ATCC MYA-4618 / FGSC 9003)</name>
    <name type="common">Inky cap fungus</name>
    <name type="synonym">Hormographiella aspergillata</name>
    <dbReference type="NCBI Taxonomy" id="240176"/>
    <lineage>
        <taxon>Eukaryota</taxon>
        <taxon>Fungi</taxon>
        <taxon>Dikarya</taxon>
        <taxon>Basidiomycota</taxon>
        <taxon>Agaricomycotina</taxon>
        <taxon>Agaricomycetes</taxon>
        <taxon>Agaricomycetidae</taxon>
        <taxon>Agaricales</taxon>
        <taxon>Agaricineae</taxon>
        <taxon>Psathyrellaceae</taxon>
        <taxon>Coprinopsis</taxon>
    </lineage>
</organism>
<keyword evidence="4 6" id="KW-0472">Membrane</keyword>
<evidence type="ECO:0000313" key="8">
    <source>
        <dbReference type="Proteomes" id="UP000001861"/>
    </source>
</evidence>
<feature type="transmembrane region" description="Helical" evidence="6">
    <location>
        <begin position="290"/>
        <end position="309"/>
    </location>
</feature>
<dbReference type="PANTHER" id="PTHR23112">
    <property type="entry name" value="G PROTEIN-COUPLED RECEPTOR 157-RELATED"/>
    <property type="match status" value="1"/>
</dbReference>
<protein>
    <submittedName>
        <fullName evidence="7">Uncharacterized protein</fullName>
    </submittedName>
</protein>
<name>A8N7Q3_COPC7</name>
<comment type="caution">
    <text evidence="7">The sequence shown here is derived from an EMBL/GenBank/DDBJ whole genome shotgun (WGS) entry which is preliminary data.</text>
</comment>
<keyword evidence="2 6" id="KW-0812">Transmembrane</keyword>
<feature type="transmembrane region" description="Helical" evidence="6">
    <location>
        <begin position="321"/>
        <end position="341"/>
    </location>
</feature>
<sequence>MSQCTATDYLLHFSLRNGTDVTICGLPYDAKSVCGFFEHDAAVGPQLCCSPLDNLSSTAVCQFTIGQRIGQFIDALSSIASGIAVLCVLFYSARRQLRKRGFRLFSRHGSALQRDDVADSTLFLTLMLADLIQAVANIPTIKWMMEGFIGGNDPVCVAQGALKQVGIVLTALSSLAIGAQTFHVLVRRRPIVKSHSLWVVALLWIAIAIDVGVPNAVYKNASPPYYGSTGFWCWIDPWYKTEQIITEYLWMWISAIVMLVLYGIMFFVMRRSPEPEEEAIEDQAIAKMMLLYPAVYIFCIVPISITRWLQFSGASIPYQATLFGSSIFALNGFLNVLLFWFTRPELVRGAQSGTGSLQGVVLPTHQHEGNGPVVQVGGHRSSFSVQKHRRDGDAIPGEIKDDGSDEIGRPPPSFGPSRYY</sequence>
<evidence type="ECO:0000256" key="1">
    <source>
        <dbReference type="ARBA" id="ARBA00004141"/>
    </source>
</evidence>
<evidence type="ECO:0000256" key="5">
    <source>
        <dbReference type="SAM" id="MobiDB-lite"/>
    </source>
</evidence>
<feature type="transmembrane region" description="Helical" evidence="6">
    <location>
        <begin position="249"/>
        <end position="269"/>
    </location>
</feature>
<dbReference type="AlphaFoldDB" id="A8N7Q3"/>
<evidence type="ECO:0000313" key="7">
    <source>
        <dbReference type="EMBL" id="EAU90923.2"/>
    </source>
</evidence>
<dbReference type="InParanoid" id="A8N7Q3"/>
<dbReference type="VEuPathDB" id="FungiDB:CC1G_02310"/>
<dbReference type="CDD" id="cd00637">
    <property type="entry name" value="7tm_classA_rhodopsin-like"/>
    <property type="match status" value="1"/>
</dbReference>
<evidence type="ECO:0000256" key="6">
    <source>
        <dbReference type="SAM" id="Phobius"/>
    </source>
</evidence>
<dbReference type="SUPFAM" id="SSF81321">
    <property type="entry name" value="Family A G protein-coupled receptor-like"/>
    <property type="match status" value="1"/>
</dbReference>
<keyword evidence="8" id="KW-1185">Reference proteome</keyword>
<feature type="transmembrane region" description="Helical" evidence="6">
    <location>
        <begin position="72"/>
        <end position="93"/>
    </location>
</feature>
<dbReference type="Gene3D" id="1.20.1070.10">
    <property type="entry name" value="Rhodopsin 7-helix transmembrane proteins"/>
    <property type="match status" value="1"/>
</dbReference>
<feature type="compositionally biased region" description="Basic and acidic residues" evidence="5">
    <location>
        <begin position="390"/>
        <end position="408"/>
    </location>
</feature>
<evidence type="ECO:0000256" key="4">
    <source>
        <dbReference type="ARBA" id="ARBA00023136"/>
    </source>
</evidence>
<proteinExistence type="predicted"/>
<keyword evidence="3 6" id="KW-1133">Transmembrane helix</keyword>
<dbReference type="GeneID" id="6007309"/>
<feature type="transmembrane region" description="Helical" evidence="6">
    <location>
        <begin position="197"/>
        <end position="218"/>
    </location>
</feature>
<gene>
    <name evidence="7" type="ORF">CC1G_02310</name>
</gene>
<dbReference type="eggNOG" id="ENOG502RYZC">
    <property type="taxonomic scope" value="Eukaryota"/>
</dbReference>